<evidence type="ECO:0000313" key="2">
    <source>
        <dbReference type="EMBL" id="ADG36157.1"/>
    </source>
</evidence>
<proteinExistence type="predicted"/>
<dbReference type="Gene3D" id="3.10.450.40">
    <property type="match status" value="1"/>
</dbReference>
<dbReference type="Proteomes" id="UP000008730">
    <property type="component" value="Segment"/>
</dbReference>
<evidence type="ECO:0000313" key="3">
    <source>
        <dbReference type="Proteomes" id="UP000008730"/>
    </source>
</evidence>
<reference evidence="2 3" key="1">
    <citation type="journal article" date="2010" name="Virol. J.">
        <title>Genomes of the T4-related bacteriophages as windows on microbial genome evolution.</title>
        <authorList>
            <person name="Petrov V.M."/>
            <person name="Ratnayaka S."/>
            <person name="Nolan J.M."/>
            <person name="Miller E.S."/>
            <person name="Karam J.D."/>
        </authorList>
    </citation>
    <scope>NUCLEOTIDE SEQUENCE [LARGE SCALE GENOMIC DNA]</scope>
</reference>
<evidence type="ECO:0000259" key="1">
    <source>
        <dbReference type="Pfam" id="PF04965"/>
    </source>
</evidence>
<dbReference type="EMBL" id="GU911519">
    <property type="protein sequence ID" value="ADG36157.1"/>
    <property type="molecule type" value="Genomic_DNA"/>
</dbReference>
<protein>
    <submittedName>
        <fullName evidence="2">Gp25 baseplate wedge subunit</fullName>
    </submittedName>
</protein>
<dbReference type="InterPro" id="IPR007048">
    <property type="entry name" value="IraD/Gp25-like"/>
</dbReference>
<feature type="domain" description="IraD/Gp25-like" evidence="1">
    <location>
        <begin position="29"/>
        <end position="117"/>
    </location>
</feature>
<dbReference type="SUPFAM" id="SSF160719">
    <property type="entry name" value="gpW/gp25-like"/>
    <property type="match status" value="1"/>
</dbReference>
<dbReference type="OrthoDB" id="13602at10239"/>
<keyword evidence="3" id="KW-1185">Reference proteome</keyword>
<dbReference type="GeneID" id="9926083"/>
<gene>
    <name evidence="2" type="primary">25</name>
    <name evidence="2" type="ORF">Acj61p192</name>
</gene>
<dbReference type="KEGG" id="vg:9926083"/>
<dbReference type="Pfam" id="PF04965">
    <property type="entry name" value="GPW_gp25"/>
    <property type="match status" value="1"/>
</dbReference>
<dbReference type="RefSeq" id="YP_004009809.1">
    <property type="nucleotide sequence ID" value="NC_014661.1"/>
</dbReference>
<organism evidence="2 3">
    <name type="scientific">Acinetobacter phage Acj61</name>
    <dbReference type="NCBI Taxonomy" id="760732"/>
    <lineage>
        <taxon>Viruses</taxon>
        <taxon>Duplodnaviria</taxon>
        <taxon>Heunggongvirae</taxon>
        <taxon>Uroviricota</taxon>
        <taxon>Caudoviricetes</taxon>
        <taxon>Pantevenvirales</taxon>
        <taxon>Straboviridae</taxon>
        <taxon>Twarogvirinae</taxon>
        <taxon>Lasallevirus</taxon>
        <taxon>Lasallevirus Acj61</taxon>
        <taxon>Acinetobacter virus Acj61</taxon>
    </lineage>
</organism>
<accession>E5E4H3</accession>
<sequence length="132" mass="14608">MSVSINQMYTDISPEMSMAWNRDVAKSVGTRAVKNSLLGIITTRKGSKPFDPEFGCDMSDQLFENLSPLTANTLEKSITAAVRTYEPRIVRLGVNVIPQYDLNTIIVDVRFSILDNPDTLEALKLQLSNGLA</sequence>
<name>E5E4H3_9CAUD</name>